<feature type="domain" description="Xylose isomerase-like TIM barrel" evidence="1">
    <location>
        <begin position="26"/>
        <end position="198"/>
    </location>
</feature>
<dbReference type="InterPro" id="IPR050312">
    <property type="entry name" value="IolE/XylAMocC-like"/>
</dbReference>
<proteinExistence type="predicted"/>
<dbReference type="Gene3D" id="3.20.20.150">
    <property type="entry name" value="Divalent-metal-dependent TIM barrel enzymes"/>
    <property type="match status" value="1"/>
</dbReference>
<dbReference type="InterPro" id="IPR036237">
    <property type="entry name" value="Xyl_isomerase-like_sf"/>
</dbReference>
<organism evidence="2 3">
    <name type="scientific">Kushneria avicenniae</name>
    <dbReference type="NCBI Taxonomy" id="402385"/>
    <lineage>
        <taxon>Bacteria</taxon>
        <taxon>Pseudomonadati</taxon>
        <taxon>Pseudomonadota</taxon>
        <taxon>Gammaproteobacteria</taxon>
        <taxon>Oceanospirillales</taxon>
        <taxon>Halomonadaceae</taxon>
        <taxon>Kushneria</taxon>
    </lineage>
</organism>
<name>A0A1I1MCB6_9GAMM</name>
<dbReference type="OrthoDB" id="2237247at2"/>
<evidence type="ECO:0000259" key="1">
    <source>
        <dbReference type="Pfam" id="PF01261"/>
    </source>
</evidence>
<keyword evidence="2" id="KW-0413">Isomerase</keyword>
<dbReference type="InterPro" id="IPR013022">
    <property type="entry name" value="Xyl_isomerase-like_TIM-brl"/>
</dbReference>
<dbReference type="Pfam" id="PF01261">
    <property type="entry name" value="AP_endonuc_2"/>
    <property type="match status" value="1"/>
</dbReference>
<evidence type="ECO:0000313" key="2">
    <source>
        <dbReference type="EMBL" id="SFC82835.1"/>
    </source>
</evidence>
<sequence>MGPVMICTSAFGADRVRQLGQAGVLEHIKDAGAQGVEIREELLSEQDLPLDQLRAAIEQAGLICVLSAATALFDDNSRLNGEEMDQSLARAEALDAQWIKFGLGQLCAECIDDGAAAINSRLGEHTLPILIENDQTSCGGDPLIHAALHRALDAPLIGTTLDLGNGYWTDHDLSQAARRLGPNVRYVHCKAVSRDHDTPRACPPNDAAHAHWAELWHHFPTDVPRAIEFPLDHDNISATARHVEQLKALA</sequence>
<dbReference type="Proteomes" id="UP000199046">
    <property type="component" value="Unassembled WGS sequence"/>
</dbReference>
<dbReference type="RefSeq" id="WP_090135441.1">
    <property type="nucleotide sequence ID" value="NZ_FOLY01000006.1"/>
</dbReference>
<dbReference type="PANTHER" id="PTHR12110">
    <property type="entry name" value="HYDROXYPYRUVATE ISOMERASE"/>
    <property type="match status" value="1"/>
</dbReference>
<keyword evidence="3" id="KW-1185">Reference proteome</keyword>
<dbReference type="EMBL" id="FOLY01000006">
    <property type="protein sequence ID" value="SFC82835.1"/>
    <property type="molecule type" value="Genomic_DNA"/>
</dbReference>
<gene>
    <name evidence="2" type="ORF">SAMN05421848_2915</name>
</gene>
<dbReference type="PANTHER" id="PTHR12110:SF53">
    <property type="entry name" value="BLR5974 PROTEIN"/>
    <property type="match status" value="1"/>
</dbReference>
<protein>
    <submittedName>
        <fullName evidence="2">Sugar phosphate isomerase/epimerase</fullName>
    </submittedName>
</protein>
<accession>A0A1I1MCB6</accession>
<reference evidence="3" key="1">
    <citation type="submission" date="2016-10" db="EMBL/GenBank/DDBJ databases">
        <authorList>
            <person name="Varghese N."/>
            <person name="Submissions S."/>
        </authorList>
    </citation>
    <scope>NUCLEOTIDE SEQUENCE [LARGE SCALE GENOMIC DNA]</scope>
    <source>
        <strain evidence="3">DSM 23439</strain>
    </source>
</reference>
<dbReference type="GO" id="GO:0016853">
    <property type="term" value="F:isomerase activity"/>
    <property type="evidence" value="ECO:0007669"/>
    <property type="project" value="UniProtKB-KW"/>
</dbReference>
<evidence type="ECO:0000313" key="3">
    <source>
        <dbReference type="Proteomes" id="UP000199046"/>
    </source>
</evidence>
<dbReference type="AlphaFoldDB" id="A0A1I1MCB6"/>
<dbReference type="STRING" id="402385.SAMN05421848_2915"/>
<dbReference type="SUPFAM" id="SSF51658">
    <property type="entry name" value="Xylose isomerase-like"/>
    <property type="match status" value="1"/>
</dbReference>